<dbReference type="Proteomes" id="UP001152797">
    <property type="component" value="Unassembled WGS sequence"/>
</dbReference>
<reference evidence="3" key="2">
    <citation type="submission" date="2024-04" db="EMBL/GenBank/DDBJ databases">
        <authorList>
            <person name="Chen Y."/>
            <person name="Shah S."/>
            <person name="Dougan E. K."/>
            <person name="Thang M."/>
            <person name="Chan C."/>
        </authorList>
    </citation>
    <scope>NUCLEOTIDE SEQUENCE [LARGE SCALE GENOMIC DNA]</scope>
</reference>
<organism evidence="2">
    <name type="scientific">Cladocopium goreaui</name>
    <dbReference type="NCBI Taxonomy" id="2562237"/>
    <lineage>
        <taxon>Eukaryota</taxon>
        <taxon>Sar</taxon>
        <taxon>Alveolata</taxon>
        <taxon>Dinophyceae</taxon>
        <taxon>Suessiales</taxon>
        <taxon>Symbiodiniaceae</taxon>
        <taxon>Cladocopium</taxon>
    </lineage>
</organism>
<proteinExistence type="predicted"/>
<evidence type="ECO:0000313" key="3">
    <source>
        <dbReference type="EMBL" id="CAL1158800.1"/>
    </source>
</evidence>
<dbReference type="EMBL" id="CAMXCT010003624">
    <property type="protein sequence ID" value="CAI4005425.1"/>
    <property type="molecule type" value="Genomic_DNA"/>
</dbReference>
<gene>
    <name evidence="2" type="ORF">C1SCF055_LOCUS31146</name>
</gene>
<feature type="non-terminal residue" evidence="2">
    <location>
        <position position="1"/>
    </location>
</feature>
<evidence type="ECO:0000313" key="4">
    <source>
        <dbReference type="Proteomes" id="UP001152797"/>
    </source>
</evidence>
<keyword evidence="4" id="KW-1185">Reference proteome</keyword>
<feature type="region of interest" description="Disordered" evidence="1">
    <location>
        <begin position="71"/>
        <end position="92"/>
    </location>
</feature>
<dbReference type="EMBL" id="CAMXCT020003624">
    <property type="protein sequence ID" value="CAL1158800.1"/>
    <property type="molecule type" value="Genomic_DNA"/>
</dbReference>
<dbReference type="EMBL" id="CAMXCT030003624">
    <property type="protein sequence ID" value="CAL4792737.1"/>
    <property type="molecule type" value="Genomic_DNA"/>
</dbReference>
<protein>
    <submittedName>
        <fullName evidence="2">Uncharacterized protein</fullName>
    </submittedName>
</protein>
<evidence type="ECO:0000313" key="2">
    <source>
        <dbReference type="EMBL" id="CAI4005425.1"/>
    </source>
</evidence>
<accession>A0A9P1G906</accession>
<comment type="caution">
    <text evidence="2">The sequence shown here is derived from an EMBL/GenBank/DDBJ whole genome shotgun (WGS) entry which is preliminary data.</text>
</comment>
<sequence>VPGCSQWAAQLRGFQRSFTSLPLGLQQVPTSPVQAPCSSNDFLRQALKVEERAAQGSSYLKELVSVERPAMELMNKTNRTSGPEKKKEEDGRTCKPWQLLSQDFCDPGAPIRFVSSRALGTSKGFAHVNAKATVNKVCQAVHGRKPRDGHQVKFGGRMTFVGMVSSAVNQMLPDAKPGLLSTDLVRCQHGGQVKSEAIFTPSWRTCL</sequence>
<dbReference type="AlphaFoldDB" id="A0A9P1G906"/>
<feature type="compositionally biased region" description="Basic and acidic residues" evidence="1">
    <location>
        <begin position="82"/>
        <end position="92"/>
    </location>
</feature>
<reference evidence="2" key="1">
    <citation type="submission" date="2022-10" db="EMBL/GenBank/DDBJ databases">
        <authorList>
            <person name="Chen Y."/>
            <person name="Dougan E. K."/>
            <person name="Chan C."/>
            <person name="Rhodes N."/>
            <person name="Thang M."/>
        </authorList>
    </citation>
    <scope>NUCLEOTIDE SEQUENCE</scope>
</reference>
<evidence type="ECO:0000256" key="1">
    <source>
        <dbReference type="SAM" id="MobiDB-lite"/>
    </source>
</evidence>
<name>A0A9P1G906_9DINO</name>